<dbReference type="EMBL" id="CTRP01000014">
    <property type="protein sequence ID" value="CQR74428.1"/>
    <property type="molecule type" value="Genomic_DNA"/>
</dbReference>
<feature type="signal peptide" evidence="2">
    <location>
        <begin position="1"/>
        <end position="18"/>
    </location>
</feature>
<organism evidence="3 4">
    <name type="scientific">Sporomusa ovata</name>
    <dbReference type="NCBI Taxonomy" id="2378"/>
    <lineage>
        <taxon>Bacteria</taxon>
        <taxon>Bacillati</taxon>
        <taxon>Bacillota</taxon>
        <taxon>Negativicutes</taxon>
        <taxon>Selenomonadales</taxon>
        <taxon>Sporomusaceae</taxon>
        <taxon>Sporomusa</taxon>
    </lineage>
</organism>
<protein>
    <submittedName>
        <fullName evidence="3">Uncharacterized protein</fullName>
    </submittedName>
</protein>
<keyword evidence="2" id="KW-0732">Signal</keyword>
<evidence type="ECO:0000256" key="2">
    <source>
        <dbReference type="SAM" id="SignalP"/>
    </source>
</evidence>
<evidence type="ECO:0000256" key="1">
    <source>
        <dbReference type="SAM" id="MobiDB-lite"/>
    </source>
</evidence>
<sequence length="45" mass="4686">MIFLSCSLLLLSRLSGHAAPVPGNKKTPLQELVTSGQGKSVPVLP</sequence>
<evidence type="ECO:0000313" key="3">
    <source>
        <dbReference type="EMBL" id="CQR74428.1"/>
    </source>
</evidence>
<keyword evidence="4" id="KW-1185">Reference proteome</keyword>
<gene>
    <name evidence="3" type="ORF">SpAn4DRAFT_0890</name>
</gene>
<feature type="region of interest" description="Disordered" evidence="1">
    <location>
        <begin position="17"/>
        <end position="45"/>
    </location>
</feature>
<name>A0A0U1L422_9FIRM</name>
<proteinExistence type="predicted"/>
<reference evidence="4" key="1">
    <citation type="submission" date="2015-03" db="EMBL/GenBank/DDBJ databases">
        <authorList>
            <person name="Nijsse Bart"/>
        </authorList>
    </citation>
    <scope>NUCLEOTIDE SEQUENCE [LARGE SCALE GENOMIC DNA]</scope>
</reference>
<dbReference type="AlphaFoldDB" id="A0A0U1L422"/>
<dbReference type="Proteomes" id="UP000049855">
    <property type="component" value="Unassembled WGS sequence"/>
</dbReference>
<feature type="chain" id="PRO_5006710744" evidence="2">
    <location>
        <begin position="19"/>
        <end position="45"/>
    </location>
</feature>
<accession>A0A0U1L422</accession>
<evidence type="ECO:0000313" key="4">
    <source>
        <dbReference type="Proteomes" id="UP000049855"/>
    </source>
</evidence>